<reference evidence="2 3" key="1">
    <citation type="journal article" date="2018" name="Mol. Plant">
        <title>The genome of Artemisia annua provides insight into the evolution of Asteraceae family and artemisinin biosynthesis.</title>
        <authorList>
            <person name="Shen Q."/>
            <person name="Zhang L."/>
            <person name="Liao Z."/>
            <person name="Wang S."/>
            <person name="Yan T."/>
            <person name="Shi P."/>
            <person name="Liu M."/>
            <person name="Fu X."/>
            <person name="Pan Q."/>
            <person name="Wang Y."/>
            <person name="Lv Z."/>
            <person name="Lu X."/>
            <person name="Zhang F."/>
            <person name="Jiang W."/>
            <person name="Ma Y."/>
            <person name="Chen M."/>
            <person name="Hao X."/>
            <person name="Li L."/>
            <person name="Tang Y."/>
            <person name="Lv G."/>
            <person name="Zhou Y."/>
            <person name="Sun X."/>
            <person name="Brodelius P.E."/>
            <person name="Rose J.K.C."/>
            <person name="Tang K."/>
        </authorList>
    </citation>
    <scope>NUCLEOTIDE SEQUENCE [LARGE SCALE GENOMIC DNA]</scope>
    <source>
        <strain evidence="3">cv. Huhao1</strain>
        <tissue evidence="2">Leaf</tissue>
    </source>
</reference>
<evidence type="ECO:0000313" key="3">
    <source>
        <dbReference type="Proteomes" id="UP000245207"/>
    </source>
</evidence>
<protein>
    <submittedName>
        <fullName evidence="2">Uncharacterized protein</fullName>
    </submittedName>
</protein>
<keyword evidence="3" id="KW-1185">Reference proteome</keyword>
<dbReference type="AlphaFoldDB" id="A0A2U1LD84"/>
<name>A0A2U1LD84_ARTAN</name>
<gene>
    <name evidence="2" type="ORF">CTI12_AA502560</name>
</gene>
<comment type="caution">
    <text evidence="2">The sequence shown here is derived from an EMBL/GenBank/DDBJ whole genome shotgun (WGS) entry which is preliminary data.</text>
</comment>
<dbReference type="Proteomes" id="UP000245207">
    <property type="component" value="Unassembled WGS sequence"/>
</dbReference>
<feature type="compositionally biased region" description="Polar residues" evidence="1">
    <location>
        <begin position="9"/>
        <end position="26"/>
    </location>
</feature>
<accession>A0A2U1LD84</accession>
<evidence type="ECO:0000256" key="1">
    <source>
        <dbReference type="SAM" id="MobiDB-lite"/>
    </source>
</evidence>
<sequence>MVLRKEVVSGSNCSSSPRKRFNSNTRSRSGVILNDRFSCRFNSHLRLFHPSFVARKRLVSGNGFIWPYCKLFEWVKRGEHNPSICRRNEHIKVVPQERSGINQVVFWVQFWFM</sequence>
<proteinExistence type="predicted"/>
<organism evidence="2 3">
    <name type="scientific">Artemisia annua</name>
    <name type="common">Sweet wormwood</name>
    <dbReference type="NCBI Taxonomy" id="35608"/>
    <lineage>
        <taxon>Eukaryota</taxon>
        <taxon>Viridiplantae</taxon>
        <taxon>Streptophyta</taxon>
        <taxon>Embryophyta</taxon>
        <taxon>Tracheophyta</taxon>
        <taxon>Spermatophyta</taxon>
        <taxon>Magnoliopsida</taxon>
        <taxon>eudicotyledons</taxon>
        <taxon>Gunneridae</taxon>
        <taxon>Pentapetalae</taxon>
        <taxon>asterids</taxon>
        <taxon>campanulids</taxon>
        <taxon>Asterales</taxon>
        <taxon>Asteraceae</taxon>
        <taxon>Asteroideae</taxon>
        <taxon>Anthemideae</taxon>
        <taxon>Artemisiinae</taxon>
        <taxon>Artemisia</taxon>
    </lineage>
</organism>
<evidence type="ECO:0000313" key="2">
    <source>
        <dbReference type="EMBL" id="PWA46941.1"/>
    </source>
</evidence>
<feature type="region of interest" description="Disordered" evidence="1">
    <location>
        <begin position="1"/>
        <end position="26"/>
    </location>
</feature>
<dbReference type="EMBL" id="PKPP01010038">
    <property type="protein sequence ID" value="PWA46941.1"/>
    <property type="molecule type" value="Genomic_DNA"/>
</dbReference>